<keyword evidence="2" id="KW-1185">Reference proteome</keyword>
<comment type="caution">
    <text evidence="1">The sequence shown here is derived from an EMBL/GenBank/DDBJ whole genome shotgun (WGS) entry which is preliminary data.</text>
</comment>
<dbReference type="PROSITE" id="PS51257">
    <property type="entry name" value="PROKAR_LIPOPROTEIN"/>
    <property type="match status" value="1"/>
</dbReference>
<sequence length="384" mass="44803">MRSIFPVLLILLIISCKSKSSEEAFQGNLEEFIVDEMSFERDAESGYLSFQESVSYQNKEVLYTKWNEIISFFDPKTGRKISTFKIPKEGPEGIKGGAEIAKVFDNGIIAVTNSIGMTNYYQNEKLVNSFKRDIELYEPKGYLYFPDNRDALHQISENQYEFTFNPFNFMGFREGKDGLDLEFGSWVGSYDLEGNLLCKSNFKAPYDESYKNSSIGGKLLRLVDQEKSWLMFPYSDSLYQIKNCEIITRKKLDSKSLIQYFPEKIEGDSRSARWIRPENGALNSHLFRDIGSNTYVRLVRLKEKRNQPEITDVRKRLYLDEVTYLLLVYDLDWNLKAELEIIYPSGTRFENLFSTSQGLFINKPEQKSEDEYEFYKIDLSRFGD</sequence>
<accession>A0ABQ6Q3H0</accession>
<reference evidence="1 2" key="1">
    <citation type="submission" date="2023-08" db="EMBL/GenBank/DDBJ databases">
        <title>Draft genome sequence of Algoriphagus taiwanensis.</title>
        <authorList>
            <person name="Takatani N."/>
            <person name="Hosokawa M."/>
            <person name="Sawabe T."/>
        </authorList>
    </citation>
    <scope>NUCLEOTIDE SEQUENCE [LARGE SCALE GENOMIC DNA]</scope>
    <source>
        <strain evidence="1 2">JCM 19755</strain>
    </source>
</reference>
<dbReference type="EMBL" id="BTPE01000011">
    <property type="protein sequence ID" value="GMQ34671.1"/>
    <property type="molecule type" value="Genomic_DNA"/>
</dbReference>
<evidence type="ECO:0000313" key="2">
    <source>
        <dbReference type="Proteomes" id="UP001307705"/>
    </source>
</evidence>
<name>A0ABQ6Q3H0_9BACT</name>
<evidence type="ECO:0008006" key="3">
    <source>
        <dbReference type="Google" id="ProtNLM"/>
    </source>
</evidence>
<gene>
    <name evidence="1" type="ORF">Ataiwa_29440</name>
</gene>
<evidence type="ECO:0000313" key="1">
    <source>
        <dbReference type="EMBL" id="GMQ34671.1"/>
    </source>
</evidence>
<protein>
    <recommendedName>
        <fullName evidence="3">6-bladed beta-propeller protein</fullName>
    </recommendedName>
</protein>
<proteinExistence type="predicted"/>
<organism evidence="1 2">
    <name type="scientific">Algoriphagus taiwanensis</name>
    <dbReference type="NCBI Taxonomy" id="1445656"/>
    <lineage>
        <taxon>Bacteria</taxon>
        <taxon>Pseudomonadati</taxon>
        <taxon>Bacteroidota</taxon>
        <taxon>Cytophagia</taxon>
        <taxon>Cytophagales</taxon>
        <taxon>Cyclobacteriaceae</taxon>
        <taxon>Algoriphagus</taxon>
    </lineage>
</organism>
<dbReference type="Proteomes" id="UP001307705">
    <property type="component" value="Unassembled WGS sequence"/>
</dbReference>